<dbReference type="AlphaFoldDB" id="A0A1S6IYX0"/>
<dbReference type="NCBIfam" id="TIGR00219">
    <property type="entry name" value="mreC"/>
    <property type="match status" value="1"/>
</dbReference>
<evidence type="ECO:0000256" key="6">
    <source>
        <dbReference type="SAM" id="Coils"/>
    </source>
</evidence>
<proteinExistence type="inferred from homology"/>
<dbReference type="GO" id="GO:0008360">
    <property type="term" value="P:regulation of cell shape"/>
    <property type="evidence" value="ECO:0007669"/>
    <property type="project" value="UniProtKB-KW"/>
</dbReference>
<evidence type="ECO:0000313" key="9">
    <source>
        <dbReference type="Proteomes" id="UP000189464"/>
    </source>
</evidence>
<evidence type="ECO:0000256" key="5">
    <source>
        <dbReference type="PIRNR" id="PIRNR038471"/>
    </source>
</evidence>
<evidence type="ECO:0000256" key="2">
    <source>
        <dbReference type="ARBA" id="ARBA00013855"/>
    </source>
</evidence>
<dbReference type="Pfam" id="PF04085">
    <property type="entry name" value="MreC"/>
    <property type="match status" value="1"/>
</dbReference>
<dbReference type="PANTHER" id="PTHR34138:SF1">
    <property type="entry name" value="CELL SHAPE-DETERMINING PROTEIN MREC"/>
    <property type="match status" value="1"/>
</dbReference>
<dbReference type="RefSeq" id="WP_077715003.1">
    <property type="nucleotide sequence ID" value="NZ_CP019698.1"/>
</dbReference>
<comment type="function">
    <text evidence="5">Involved in formation and maintenance of cell shape.</text>
</comment>
<evidence type="ECO:0000313" key="8">
    <source>
        <dbReference type="EMBL" id="AQS59961.1"/>
    </source>
</evidence>
<gene>
    <name evidence="8" type="ORF">B0537_13270</name>
</gene>
<dbReference type="Proteomes" id="UP000189464">
    <property type="component" value="Chromosome"/>
</dbReference>
<evidence type="ECO:0000259" key="7">
    <source>
        <dbReference type="Pfam" id="PF04085"/>
    </source>
</evidence>
<protein>
    <recommendedName>
        <fullName evidence="2 5">Cell shape-determining protein MreC</fullName>
    </recommendedName>
    <alternativeName>
        <fullName evidence="4 5">Cell shape protein MreC</fullName>
    </alternativeName>
</protein>
<name>A0A1S6IYX0_9FIRM</name>
<keyword evidence="9" id="KW-1185">Reference proteome</keyword>
<evidence type="ECO:0000256" key="4">
    <source>
        <dbReference type="ARBA" id="ARBA00032089"/>
    </source>
</evidence>
<dbReference type="InterPro" id="IPR007221">
    <property type="entry name" value="MreC"/>
</dbReference>
<keyword evidence="3 5" id="KW-0133">Cell shape</keyword>
<comment type="similarity">
    <text evidence="1 5">Belongs to the MreC family.</text>
</comment>
<feature type="coiled-coil region" evidence="6">
    <location>
        <begin position="69"/>
        <end position="106"/>
    </location>
</feature>
<keyword evidence="6" id="KW-0175">Coiled coil</keyword>
<dbReference type="PANTHER" id="PTHR34138">
    <property type="entry name" value="CELL SHAPE-DETERMINING PROTEIN MREC"/>
    <property type="match status" value="1"/>
</dbReference>
<dbReference type="InterPro" id="IPR055342">
    <property type="entry name" value="MreC_beta-barrel_core"/>
</dbReference>
<organism evidence="8 9">
    <name type="scientific">Desulforamulus ferrireducens</name>
    <dbReference type="NCBI Taxonomy" id="1833852"/>
    <lineage>
        <taxon>Bacteria</taxon>
        <taxon>Bacillati</taxon>
        <taxon>Bacillota</taxon>
        <taxon>Clostridia</taxon>
        <taxon>Eubacteriales</taxon>
        <taxon>Peptococcaceae</taxon>
        <taxon>Desulforamulus</taxon>
    </lineage>
</organism>
<dbReference type="Gene3D" id="2.40.10.350">
    <property type="entry name" value="Rod shape-determining protein MreC, domain 2"/>
    <property type="match status" value="1"/>
</dbReference>
<evidence type="ECO:0000256" key="3">
    <source>
        <dbReference type="ARBA" id="ARBA00022960"/>
    </source>
</evidence>
<dbReference type="OrthoDB" id="9792313at2"/>
<dbReference type="Gene3D" id="2.40.10.340">
    <property type="entry name" value="Rod shape-determining protein MreC, domain 1"/>
    <property type="match status" value="1"/>
</dbReference>
<dbReference type="EMBL" id="CP019698">
    <property type="protein sequence ID" value="AQS59961.1"/>
    <property type="molecule type" value="Genomic_DNA"/>
</dbReference>
<evidence type="ECO:0000256" key="1">
    <source>
        <dbReference type="ARBA" id="ARBA00009369"/>
    </source>
</evidence>
<reference evidence="8 9" key="1">
    <citation type="journal article" date="2016" name="Int. J. Syst. Evol. Microbiol.">
        <title>Desulfotomaculum ferrireducens sp. nov., a moderately thermophilic sulfate-reducing and dissimilatory Fe(III)-reducing bacterium isolated from compost.</title>
        <authorList>
            <person name="Yang G."/>
            <person name="Guo J."/>
            <person name="Zhuang L."/>
            <person name="Yuan Y."/>
            <person name="Zhou S."/>
        </authorList>
    </citation>
    <scope>NUCLEOTIDE SEQUENCE [LARGE SCALE GENOMIC DNA]</scope>
    <source>
        <strain evidence="8 9">GSS09</strain>
    </source>
</reference>
<dbReference type="GO" id="GO:0005886">
    <property type="term" value="C:plasma membrane"/>
    <property type="evidence" value="ECO:0007669"/>
    <property type="project" value="TreeGrafter"/>
</dbReference>
<feature type="domain" description="Rod shape-determining protein MreC beta-barrel core" evidence="7">
    <location>
        <begin position="124"/>
        <end position="271"/>
    </location>
</feature>
<dbReference type="InterPro" id="IPR042177">
    <property type="entry name" value="Cell/Rod_1"/>
</dbReference>
<dbReference type="PIRSF" id="PIRSF038471">
    <property type="entry name" value="MreC"/>
    <property type="match status" value="1"/>
</dbReference>
<dbReference type="InterPro" id="IPR042175">
    <property type="entry name" value="Cell/Rod_MreC_2"/>
</dbReference>
<accession>A0A1S6IYX0</accession>
<sequence>MPRLVSYKNFFLVAVLVVAALTAMRFTDIGRQNLTPMEAAIKDSLAPIQSIFMKIGHTFSGGARSITSLGRMAEENEALKEQVALLKGQVYRLEELRQENERLKSLLQYKDTYSQFFETKTALVIGRDPGNWFGVVTLNKGSKDGILKDMPVVTPLGLAGKVVSVSENTSQVLLITDPRSGVGALVQESRVPGVLEGTTAGSGETRLIHVPKDTQLTEGQVIITSGIGGNFPKGIPIGKIVSISNEPTGLFKTATVVPFADLNRLEEVMVISTVFNPDLLPPTEGD</sequence>
<dbReference type="KEGG" id="dfg:B0537_13270"/>
<dbReference type="STRING" id="1833852.B0537_13270"/>